<feature type="region of interest" description="Disordered" evidence="1">
    <location>
        <begin position="31"/>
        <end position="160"/>
    </location>
</feature>
<dbReference type="EMBL" id="JBHSDS010000005">
    <property type="protein sequence ID" value="MFC4357882.1"/>
    <property type="molecule type" value="Genomic_DNA"/>
</dbReference>
<accession>A0ABD5PB15</accession>
<dbReference type="Proteomes" id="UP001595921">
    <property type="component" value="Unassembled WGS sequence"/>
</dbReference>
<name>A0ABD5PB15_9EURY</name>
<keyword evidence="3" id="KW-1185">Reference proteome</keyword>
<feature type="compositionally biased region" description="Basic and acidic residues" evidence="1">
    <location>
        <begin position="190"/>
        <end position="203"/>
    </location>
</feature>
<feature type="compositionally biased region" description="Gly residues" evidence="1">
    <location>
        <begin position="87"/>
        <end position="102"/>
    </location>
</feature>
<dbReference type="RefSeq" id="WP_267624613.1">
    <property type="nucleotide sequence ID" value="NZ_JAODIW010000009.1"/>
</dbReference>
<proteinExistence type="predicted"/>
<protein>
    <submittedName>
        <fullName evidence="2">Uncharacterized protein</fullName>
    </submittedName>
</protein>
<feature type="compositionally biased region" description="Gly residues" evidence="1">
    <location>
        <begin position="33"/>
        <end position="46"/>
    </location>
</feature>
<feature type="compositionally biased region" description="Basic and acidic residues" evidence="1">
    <location>
        <begin position="107"/>
        <end position="128"/>
    </location>
</feature>
<comment type="caution">
    <text evidence="2">The sequence shown here is derived from an EMBL/GenBank/DDBJ whole genome shotgun (WGS) entry which is preliminary data.</text>
</comment>
<feature type="region of interest" description="Disordered" evidence="1">
    <location>
        <begin position="190"/>
        <end position="211"/>
    </location>
</feature>
<evidence type="ECO:0000313" key="2">
    <source>
        <dbReference type="EMBL" id="MFC4357882.1"/>
    </source>
</evidence>
<dbReference type="AlphaFoldDB" id="A0ABD5PB15"/>
<evidence type="ECO:0000313" key="3">
    <source>
        <dbReference type="Proteomes" id="UP001595921"/>
    </source>
</evidence>
<sequence length="295" mass="29119">MTGRRLGKREWLVAALAAVVLVGAGAGFVADPGGVGPTDGGMGGGPADSPDTTETPDAPDGDEDGSASGATGSDRNATTVDPSNDGASGGVGGGDGAGGADGGGDDGTDRTDRTGARDDGDGSDRTDGTDGVDESDRGTVSLSAGGGHTETPFVSVDDAVPGANGRSAATVVNDGSRDAVLSVAAADVRSLENGRTDPERDVDTTGGATEGELGDALELRVRLDRADGSTVYLVGSDHAFISLTDFVAGGVAGSAPVDAGEQVRFVAEWRLPTTVGNEVQTDSVELGFRLALRGR</sequence>
<reference evidence="2 3" key="1">
    <citation type="journal article" date="2019" name="Int. J. Syst. Evol. Microbiol.">
        <title>The Global Catalogue of Microorganisms (GCM) 10K type strain sequencing project: providing services to taxonomists for standard genome sequencing and annotation.</title>
        <authorList>
            <consortium name="The Broad Institute Genomics Platform"/>
            <consortium name="The Broad Institute Genome Sequencing Center for Infectious Disease"/>
            <person name="Wu L."/>
            <person name="Ma J."/>
        </authorList>
    </citation>
    <scope>NUCLEOTIDE SEQUENCE [LARGE SCALE GENOMIC DNA]</scope>
    <source>
        <strain evidence="2 3">CGMCC 1.12553</strain>
    </source>
</reference>
<evidence type="ECO:0000256" key="1">
    <source>
        <dbReference type="SAM" id="MobiDB-lite"/>
    </source>
</evidence>
<gene>
    <name evidence="2" type="ORF">ACFO0N_07960</name>
</gene>
<feature type="compositionally biased region" description="Polar residues" evidence="1">
    <location>
        <begin position="68"/>
        <end position="82"/>
    </location>
</feature>
<organism evidence="2 3">
    <name type="scientific">Halobium salinum</name>
    <dbReference type="NCBI Taxonomy" id="1364940"/>
    <lineage>
        <taxon>Archaea</taxon>
        <taxon>Methanobacteriati</taxon>
        <taxon>Methanobacteriota</taxon>
        <taxon>Stenosarchaea group</taxon>
        <taxon>Halobacteria</taxon>
        <taxon>Halobacteriales</taxon>
        <taxon>Haloferacaceae</taxon>
        <taxon>Halobium</taxon>
    </lineage>
</organism>